<organism evidence="2 3">
    <name type="scientific">Romanomermis culicivorax</name>
    <name type="common">Nematode worm</name>
    <dbReference type="NCBI Taxonomy" id="13658"/>
    <lineage>
        <taxon>Eukaryota</taxon>
        <taxon>Metazoa</taxon>
        <taxon>Ecdysozoa</taxon>
        <taxon>Nematoda</taxon>
        <taxon>Enoplea</taxon>
        <taxon>Dorylaimia</taxon>
        <taxon>Mermithida</taxon>
        <taxon>Mermithoidea</taxon>
        <taxon>Mermithidae</taxon>
        <taxon>Romanomermis</taxon>
    </lineage>
</organism>
<keyword evidence="1" id="KW-0472">Membrane</keyword>
<dbReference type="Proteomes" id="UP000887565">
    <property type="component" value="Unplaced"/>
</dbReference>
<keyword evidence="2" id="KW-1185">Reference proteome</keyword>
<accession>A0A915J9H7</accession>
<evidence type="ECO:0000313" key="3">
    <source>
        <dbReference type="WBParaSite" id="nRc.2.0.1.t23138-RA"/>
    </source>
</evidence>
<evidence type="ECO:0000256" key="1">
    <source>
        <dbReference type="SAM" id="Phobius"/>
    </source>
</evidence>
<dbReference type="AlphaFoldDB" id="A0A915J9H7"/>
<keyword evidence="1" id="KW-1133">Transmembrane helix</keyword>
<evidence type="ECO:0000313" key="2">
    <source>
        <dbReference type="Proteomes" id="UP000887565"/>
    </source>
</evidence>
<sequence length="80" mass="9231">MNRKKSVIDTFDSPFILADFPKRVRSGNVLQCRTVFGHVGHLLGYILGIWIGAVSIKRRLTTQEKNLEKEIDDYETMIIH</sequence>
<proteinExistence type="predicted"/>
<protein>
    <submittedName>
        <fullName evidence="3">Uncharacterized protein</fullName>
    </submittedName>
</protein>
<dbReference type="WBParaSite" id="nRc.2.0.1.t23138-RA">
    <property type="protein sequence ID" value="nRc.2.0.1.t23138-RA"/>
    <property type="gene ID" value="nRc.2.0.1.g23138"/>
</dbReference>
<reference evidence="3" key="1">
    <citation type="submission" date="2022-11" db="UniProtKB">
        <authorList>
            <consortium name="WormBaseParasite"/>
        </authorList>
    </citation>
    <scope>IDENTIFICATION</scope>
</reference>
<feature type="transmembrane region" description="Helical" evidence="1">
    <location>
        <begin position="35"/>
        <end position="56"/>
    </location>
</feature>
<keyword evidence="1" id="KW-0812">Transmembrane</keyword>
<name>A0A915J9H7_ROMCU</name>